<reference evidence="9 10" key="1">
    <citation type="submission" date="2019-02" db="EMBL/GenBank/DDBJ databases">
        <title>Halieaceae_genomes.</title>
        <authorList>
            <person name="Li S.-H."/>
        </authorList>
    </citation>
    <scope>NUCLEOTIDE SEQUENCE [LARGE SCALE GENOMIC DNA]</scope>
    <source>
        <strain evidence="9 10">JH123</strain>
    </source>
</reference>
<dbReference type="HAMAP" id="MF_01183">
    <property type="entry name" value="Chaperone_SurA"/>
    <property type="match status" value="1"/>
</dbReference>
<dbReference type="RefSeq" id="WP_279242758.1">
    <property type="nucleotide sequence ID" value="NZ_CP036501.1"/>
</dbReference>
<keyword evidence="1 7" id="KW-0732">Signal</keyword>
<name>A0ABY6Q5L5_9GAMM</name>
<keyword evidence="5 7" id="KW-0143">Chaperone</keyword>
<feature type="signal peptide" evidence="7">
    <location>
        <begin position="1"/>
        <end position="24"/>
    </location>
</feature>
<accession>A0ABY6Q5L5</accession>
<protein>
    <recommendedName>
        <fullName evidence="7">Chaperone SurA</fullName>
    </recommendedName>
    <alternativeName>
        <fullName evidence="7">Peptidyl-prolyl cis-trans isomerase SurA</fullName>
        <shortName evidence="7">PPIase SurA</shortName>
        <ecNumber evidence="7">5.2.1.8</ecNumber>
    </alternativeName>
    <alternativeName>
        <fullName evidence="7">Rotamase SurA</fullName>
    </alternativeName>
</protein>
<feature type="domain" description="PpiC" evidence="8">
    <location>
        <begin position="281"/>
        <end position="380"/>
    </location>
</feature>
<comment type="subcellular location">
    <subcellularLocation>
        <location evidence="7">Periplasm</location>
    </subcellularLocation>
    <text evidence="7">Is capable of associating with the outer membrane.</text>
</comment>
<comment type="function">
    <text evidence="7">Chaperone involved in the correct folding and assembly of outer membrane proteins. Recognizes specific patterns of aromatic residues and the orientation of their side chains, which are found more frequently in integral outer membrane proteins. May act in both early periplasmic and late outer membrane-associated steps of protein maturation.</text>
</comment>
<feature type="domain" description="PpiC" evidence="8">
    <location>
        <begin position="175"/>
        <end position="273"/>
    </location>
</feature>
<evidence type="ECO:0000313" key="9">
    <source>
        <dbReference type="EMBL" id="UZP73957.1"/>
    </source>
</evidence>
<dbReference type="InterPro" id="IPR015391">
    <property type="entry name" value="SurA_N"/>
</dbReference>
<evidence type="ECO:0000256" key="3">
    <source>
        <dbReference type="ARBA" id="ARBA00022764"/>
    </source>
</evidence>
<keyword evidence="3 7" id="KW-0574">Periplasm</keyword>
<dbReference type="SUPFAM" id="SSF54534">
    <property type="entry name" value="FKBP-like"/>
    <property type="match status" value="2"/>
</dbReference>
<dbReference type="EC" id="5.2.1.8" evidence="7"/>
<keyword evidence="10" id="KW-1185">Reference proteome</keyword>
<evidence type="ECO:0000259" key="8">
    <source>
        <dbReference type="PROSITE" id="PS50198"/>
    </source>
</evidence>
<dbReference type="InterPro" id="IPR027304">
    <property type="entry name" value="Trigger_fact/SurA_dom_sf"/>
</dbReference>
<comment type="catalytic activity">
    <reaction evidence="7">
        <text>[protein]-peptidylproline (omega=180) = [protein]-peptidylproline (omega=0)</text>
        <dbReference type="Rhea" id="RHEA:16237"/>
        <dbReference type="Rhea" id="RHEA-COMP:10747"/>
        <dbReference type="Rhea" id="RHEA-COMP:10748"/>
        <dbReference type="ChEBI" id="CHEBI:83833"/>
        <dbReference type="ChEBI" id="CHEBI:83834"/>
        <dbReference type="EC" id="5.2.1.8"/>
    </reaction>
</comment>
<comment type="domain">
    <text evidence="7">The PPIase activity resides only in the second parvulin domain. The N-terminal region and the C-terminal tail are necessary and sufficient for the chaperone activity of SurA. The PPIase activity is dispensable for SurA to function as a chaperone. The N-terminal region and the C-terminal tail are also required for porin recognition.</text>
</comment>
<evidence type="ECO:0000256" key="5">
    <source>
        <dbReference type="ARBA" id="ARBA00023186"/>
    </source>
</evidence>
<dbReference type="InterPro" id="IPR050280">
    <property type="entry name" value="OMP_Chaperone_SurA"/>
</dbReference>
<dbReference type="Gene3D" id="1.10.4030.10">
    <property type="entry name" value="Porin chaperone SurA, peptide-binding domain"/>
    <property type="match status" value="1"/>
</dbReference>
<dbReference type="Pfam" id="PF09312">
    <property type="entry name" value="SurA_N"/>
    <property type="match status" value="1"/>
</dbReference>
<sequence length="424" mass="47411" precursor="true">MLHGKFFHHATAVLALAAALSTNAQVVPLDSVVAIVDEDIILSSEVRDRVQQIKTSATQRGMQLPDDDTLVQETLDRLILESIQLQLADRYGIRIPDAQLDQSMARVAAQNRLTLEQFRDALTQNGQSYLQMREALRDELAIQRVQQGSVMRDISITEREIDNFMATEEGEAMVEPEYRVEQALVSVSRSDSDAERAAKEDFVDGVLANILAGAAFAEAVSVIEPYEFRGGDLGWRKLSDIPSMFAEIVPNLKPGQTGKVQSSSGLHLVHLAEARGIERLVEQTNVRHILVKPNEVLDDDAAREFIASLKQRIEGGEDFGELAKEHSDDIGSAQEGGELGWTNPGQMVAEFESAMAGADINVLTDPIRSEFGWHILEVTDRRTENFAEQVRRNQVANFLRESKYEEELENWLREIREEAFVDIK</sequence>
<dbReference type="PANTHER" id="PTHR47637:SF1">
    <property type="entry name" value="CHAPERONE SURA"/>
    <property type="match status" value="1"/>
</dbReference>
<evidence type="ECO:0000256" key="1">
    <source>
        <dbReference type="ARBA" id="ARBA00022729"/>
    </source>
</evidence>
<proteinExistence type="inferred from homology"/>
<dbReference type="InterPro" id="IPR023034">
    <property type="entry name" value="PPIase_SurA"/>
</dbReference>
<dbReference type="Proteomes" id="UP001317963">
    <property type="component" value="Chromosome"/>
</dbReference>
<evidence type="ECO:0000313" key="10">
    <source>
        <dbReference type="Proteomes" id="UP001317963"/>
    </source>
</evidence>
<dbReference type="Pfam" id="PF13616">
    <property type="entry name" value="Rotamase_3"/>
    <property type="match status" value="2"/>
</dbReference>
<evidence type="ECO:0000256" key="2">
    <source>
        <dbReference type="ARBA" id="ARBA00022737"/>
    </source>
</evidence>
<dbReference type="PROSITE" id="PS01096">
    <property type="entry name" value="PPIC_PPIASE_1"/>
    <property type="match status" value="1"/>
</dbReference>
<evidence type="ECO:0000256" key="7">
    <source>
        <dbReference type="HAMAP-Rule" id="MF_01183"/>
    </source>
</evidence>
<evidence type="ECO:0000256" key="6">
    <source>
        <dbReference type="ARBA" id="ARBA00023235"/>
    </source>
</evidence>
<dbReference type="InterPro" id="IPR023058">
    <property type="entry name" value="PPIase_PpiC_CS"/>
</dbReference>
<keyword evidence="2 7" id="KW-0677">Repeat</keyword>
<dbReference type="PROSITE" id="PS50198">
    <property type="entry name" value="PPIC_PPIASE_2"/>
    <property type="match status" value="2"/>
</dbReference>
<organism evidence="9 10">
    <name type="scientific">Candidatus Paraluminiphilus aquimaris</name>
    <dbReference type="NCBI Taxonomy" id="2518994"/>
    <lineage>
        <taxon>Bacteria</taxon>
        <taxon>Pseudomonadati</taxon>
        <taxon>Pseudomonadota</taxon>
        <taxon>Gammaproteobacteria</taxon>
        <taxon>Cellvibrionales</taxon>
        <taxon>Halieaceae</taxon>
        <taxon>Candidatus Paraluminiphilus</taxon>
    </lineage>
</organism>
<dbReference type="InterPro" id="IPR000297">
    <property type="entry name" value="PPIase_PpiC"/>
</dbReference>
<feature type="chain" id="PRO_5044930282" description="Chaperone SurA" evidence="7">
    <location>
        <begin position="25"/>
        <end position="424"/>
    </location>
</feature>
<dbReference type="InterPro" id="IPR046357">
    <property type="entry name" value="PPIase_dom_sf"/>
</dbReference>
<keyword evidence="6 7" id="KW-0413">Isomerase</keyword>
<dbReference type="SUPFAM" id="SSF109998">
    <property type="entry name" value="Triger factor/SurA peptide-binding domain-like"/>
    <property type="match status" value="1"/>
</dbReference>
<dbReference type="EMBL" id="CP036501">
    <property type="protein sequence ID" value="UZP73957.1"/>
    <property type="molecule type" value="Genomic_DNA"/>
</dbReference>
<keyword evidence="4 7" id="KW-0697">Rotamase</keyword>
<gene>
    <name evidence="7" type="primary">surA</name>
    <name evidence="9" type="ORF">E0F26_04005</name>
</gene>
<dbReference type="PANTHER" id="PTHR47637">
    <property type="entry name" value="CHAPERONE SURA"/>
    <property type="match status" value="1"/>
</dbReference>
<evidence type="ECO:0000256" key="4">
    <source>
        <dbReference type="ARBA" id="ARBA00023110"/>
    </source>
</evidence>
<dbReference type="Gene3D" id="3.10.50.40">
    <property type="match status" value="2"/>
</dbReference>